<gene>
    <name evidence="1" type="ORF">EHQ18_12870</name>
</gene>
<dbReference type="EMBL" id="RQFF01000030">
    <property type="protein sequence ID" value="TGK69673.1"/>
    <property type="molecule type" value="Genomic_DNA"/>
</dbReference>
<evidence type="ECO:0000313" key="1">
    <source>
        <dbReference type="EMBL" id="TGK69673.1"/>
    </source>
</evidence>
<dbReference type="Proteomes" id="UP000297239">
    <property type="component" value="Unassembled WGS sequence"/>
</dbReference>
<proteinExistence type="predicted"/>
<sequence>MIFKNNELEEAVTLYVGWGKNIHPSIDENLLIQKYGKDLGSKYLAKIRTLKHDFYKTDAFDKANNTTEMGRMAIAQFRKLHPEIGLKIAELFAWCYTFDNK</sequence>
<reference evidence="1" key="1">
    <citation type="journal article" date="2019" name="PLoS Negl. Trop. Dis.">
        <title>Revisiting the worldwide diversity of Leptospira species in the environment.</title>
        <authorList>
            <person name="Vincent A.T."/>
            <person name="Schiettekatte O."/>
            <person name="Bourhy P."/>
            <person name="Veyrier F.J."/>
            <person name="Picardeau M."/>
        </authorList>
    </citation>
    <scope>NUCLEOTIDE SEQUENCE [LARGE SCALE GENOMIC DNA]</scope>
    <source>
        <strain evidence="1">201800293</strain>
    </source>
</reference>
<organism evidence="1 2">
    <name type="scientific">Leptospira kanakyensis</name>
    <dbReference type="NCBI Taxonomy" id="2484968"/>
    <lineage>
        <taxon>Bacteria</taxon>
        <taxon>Pseudomonadati</taxon>
        <taxon>Spirochaetota</taxon>
        <taxon>Spirochaetia</taxon>
        <taxon>Leptospirales</taxon>
        <taxon>Leptospiraceae</taxon>
        <taxon>Leptospira</taxon>
    </lineage>
</organism>
<accession>A0A6N4QER8</accession>
<keyword evidence="2" id="KW-1185">Reference proteome</keyword>
<evidence type="ECO:0000313" key="2">
    <source>
        <dbReference type="Proteomes" id="UP000297239"/>
    </source>
</evidence>
<dbReference type="AlphaFoldDB" id="A0A6N4QER8"/>
<protein>
    <submittedName>
        <fullName evidence="1">Uncharacterized protein</fullName>
    </submittedName>
</protein>
<name>A0A6N4QER8_9LEPT</name>
<comment type="caution">
    <text evidence="1">The sequence shown here is derived from an EMBL/GenBank/DDBJ whole genome shotgun (WGS) entry which is preliminary data.</text>
</comment>
<dbReference type="RefSeq" id="WP_135634933.1">
    <property type="nucleotide sequence ID" value="NZ_RQFE01000024.1"/>
</dbReference>